<feature type="transmembrane region" description="Helical" evidence="7">
    <location>
        <begin position="430"/>
        <end position="451"/>
    </location>
</feature>
<sequence length="698" mass="75528">MATKKEGILFPWHHGTGAQPSYVEELDGLKNWVEKTRDSGSKAFREFTPFDWAALFLPCLRWLRTYRVKEWLLWDLLAGVSVGFMIIPQSMSYANIAGVPSVYGLYGAFLPLAVYALLGSSKQLGVGPVAVTSLLIGNGIRAMVPGSENIDNPNNPGEFAGVQDIYNHKVIQVAFLVACMYTGVGALRLGFIVRFLSHSVITGFTSGAAVIIGMSQVRYILGYKVPRMDSLHEIIEVLVAGRAGFKWKECVMGLAMLGFLIGLKVISKRVKKLHWLAALGPIMACAISIIAVVAGKLDRRGIKVVEKIPQGLPSPTIGWWAPVNNLGPMLGLSAVVMLVDLLESTSIARALARKNGYELSYNQEIVGLGIANFAGAMFNSYTTTGSFSRSAVNNSSGAKTQLAGFITSMVVMFVLLFLTKVFELLPYNTMAAIIIAGVMGLVEFDTAIYLMKTHLRDFAVWLVAFLATLFLGIELGLAAAIGLALLIVIFESAFPHTAVLGRVDRTTVYRNVEQYPGAEMVPGVLVVRLDAPVYFANVQWMEDKLVAYEAEALRFARANGIDRVEYIILDLTPVPHMDSMGAHFLEELHQSYKARGIQLILTNPSPRVVRLMERSGLIAKIGRDWIFVRVHDAVVNCQRSLMQMEAGGSLATPTWQPMGMVSPVFRSEGGAEPNGAAAGSHGGGPVAPGAAAGASLGL</sequence>
<dbReference type="PANTHER" id="PTHR11814">
    <property type="entry name" value="SULFATE TRANSPORTER"/>
    <property type="match status" value="1"/>
</dbReference>
<keyword evidence="4 7" id="KW-1133">Transmembrane helix</keyword>
<feature type="transmembrane region" description="Helical" evidence="7">
    <location>
        <begin position="199"/>
        <end position="221"/>
    </location>
</feature>
<dbReference type="FunFam" id="3.30.750.24:FF:000002">
    <property type="entry name" value="Sulfate transporter 31"/>
    <property type="match status" value="1"/>
</dbReference>
<dbReference type="SUPFAM" id="SSF52091">
    <property type="entry name" value="SpoIIaa-like"/>
    <property type="match status" value="1"/>
</dbReference>
<dbReference type="InterPro" id="IPR011547">
    <property type="entry name" value="SLC26A/SulP_dom"/>
</dbReference>
<accession>A0A343X858</accession>
<evidence type="ECO:0000256" key="3">
    <source>
        <dbReference type="ARBA" id="ARBA00022692"/>
    </source>
</evidence>
<dbReference type="CDD" id="cd07042">
    <property type="entry name" value="STAS_SulP_like_sulfate_transporter"/>
    <property type="match status" value="1"/>
</dbReference>
<dbReference type="GO" id="GO:0016020">
    <property type="term" value="C:membrane"/>
    <property type="evidence" value="ECO:0007669"/>
    <property type="project" value="UniProtKB-SubCell"/>
</dbReference>
<gene>
    <name evidence="9" type="primary">SULTR2</name>
</gene>
<evidence type="ECO:0000259" key="8">
    <source>
        <dbReference type="PROSITE" id="PS50801"/>
    </source>
</evidence>
<organism evidence="9">
    <name type="scientific">Scenedesmus acutus</name>
    <dbReference type="NCBI Taxonomy" id="104103"/>
    <lineage>
        <taxon>Eukaryota</taxon>
        <taxon>Viridiplantae</taxon>
        <taxon>Chlorophyta</taxon>
        <taxon>core chlorophytes</taxon>
        <taxon>Chlorophyceae</taxon>
        <taxon>CS clade</taxon>
        <taxon>Sphaeropleales</taxon>
        <taxon>Scenedesmaceae</taxon>
        <taxon>Scenedesmus</taxon>
    </lineage>
</organism>
<feature type="transmembrane region" description="Helical" evidence="7">
    <location>
        <begin position="97"/>
        <end position="118"/>
    </location>
</feature>
<comment type="subcellular location">
    <subcellularLocation>
        <location evidence="1">Membrane</location>
        <topology evidence="1">Multi-pass membrane protein</topology>
    </subcellularLocation>
</comment>
<dbReference type="GO" id="GO:0055085">
    <property type="term" value="P:transmembrane transport"/>
    <property type="evidence" value="ECO:0007669"/>
    <property type="project" value="InterPro"/>
</dbReference>
<dbReference type="Pfam" id="PF00916">
    <property type="entry name" value="Sulfate_transp"/>
    <property type="match status" value="1"/>
</dbReference>
<proteinExistence type="predicted"/>
<evidence type="ECO:0000256" key="7">
    <source>
        <dbReference type="SAM" id="Phobius"/>
    </source>
</evidence>
<feature type="region of interest" description="Disordered" evidence="6">
    <location>
        <begin position="666"/>
        <end position="686"/>
    </location>
</feature>
<feature type="transmembrane region" description="Helical" evidence="7">
    <location>
        <begin position="250"/>
        <end position="267"/>
    </location>
</feature>
<feature type="transmembrane region" description="Helical" evidence="7">
    <location>
        <begin position="273"/>
        <end position="294"/>
    </location>
</feature>
<feature type="transmembrane region" description="Helical" evidence="7">
    <location>
        <begin position="458"/>
        <end position="490"/>
    </location>
</feature>
<evidence type="ECO:0000256" key="5">
    <source>
        <dbReference type="ARBA" id="ARBA00023136"/>
    </source>
</evidence>
<dbReference type="InterPro" id="IPR036513">
    <property type="entry name" value="STAS_dom_sf"/>
</dbReference>
<dbReference type="InterPro" id="IPR001902">
    <property type="entry name" value="SLC26A/SulP_fam"/>
</dbReference>
<feature type="domain" description="STAS" evidence="8">
    <location>
        <begin position="514"/>
        <end position="637"/>
    </location>
</feature>
<evidence type="ECO:0000313" key="9">
    <source>
        <dbReference type="EMBL" id="AWG96786.2"/>
    </source>
</evidence>
<feature type="transmembrane region" description="Helical" evidence="7">
    <location>
        <begin position="71"/>
        <end position="91"/>
    </location>
</feature>
<dbReference type="PROSITE" id="PS50801">
    <property type="entry name" value="STAS"/>
    <property type="match status" value="1"/>
</dbReference>
<dbReference type="Pfam" id="PF01740">
    <property type="entry name" value="STAS"/>
    <property type="match status" value="1"/>
</dbReference>
<feature type="transmembrane region" description="Helical" evidence="7">
    <location>
        <begin position="402"/>
        <end position="418"/>
    </location>
</feature>
<keyword evidence="3 7" id="KW-0812">Transmembrane</keyword>
<feature type="transmembrane region" description="Helical" evidence="7">
    <location>
        <begin position="173"/>
        <end position="193"/>
    </location>
</feature>
<evidence type="ECO:0000256" key="4">
    <source>
        <dbReference type="ARBA" id="ARBA00022989"/>
    </source>
</evidence>
<name>A0A343X858_9CHLO</name>
<dbReference type="InterPro" id="IPR002645">
    <property type="entry name" value="STAS_dom"/>
</dbReference>
<protein>
    <submittedName>
        <fullName evidence="9">Putative H+/sulfate transporter</fullName>
    </submittedName>
</protein>
<dbReference type="EMBL" id="MF457897">
    <property type="protein sequence ID" value="AWG96786.2"/>
    <property type="molecule type" value="Genomic_DNA"/>
</dbReference>
<dbReference type="NCBIfam" id="TIGR00815">
    <property type="entry name" value="sulP"/>
    <property type="match status" value="1"/>
</dbReference>
<keyword evidence="2" id="KW-0813">Transport</keyword>
<feature type="compositionally biased region" description="Low complexity" evidence="6">
    <location>
        <begin position="668"/>
        <end position="679"/>
    </location>
</feature>
<evidence type="ECO:0000256" key="2">
    <source>
        <dbReference type="ARBA" id="ARBA00022448"/>
    </source>
</evidence>
<reference evidence="9" key="1">
    <citation type="journal article" date="2020" name="Plant Sci.">
        <title>Role of DNA methylation in the chromium tolerance of Scenedesmus acutus (Chlorophyceae) and its impact on the sulfate pathway regulation.</title>
        <authorList>
            <person name="Ferrari M."/>
            <person name="Torelli A."/>
            <person name="Marieschi M."/>
            <person name="Cozza R."/>
        </authorList>
    </citation>
    <scope>NUCLEOTIDE SEQUENCE</scope>
</reference>
<keyword evidence="5 7" id="KW-0472">Membrane</keyword>
<evidence type="ECO:0000256" key="6">
    <source>
        <dbReference type="SAM" id="MobiDB-lite"/>
    </source>
</evidence>
<dbReference type="Gene3D" id="3.30.750.24">
    <property type="entry name" value="STAS domain"/>
    <property type="match status" value="1"/>
</dbReference>
<evidence type="ECO:0000256" key="1">
    <source>
        <dbReference type="ARBA" id="ARBA00004141"/>
    </source>
</evidence>
<dbReference type="AlphaFoldDB" id="A0A343X858"/>